<reference evidence="2" key="1">
    <citation type="submission" date="2016-11" db="EMBL/GenBank/DDBJ databases">
        <title>Dehalogenimonas formicexedens sp. nov., a chlorinated alkane respiring bacterium isolated from contaminated groundwater.</title>
        <authorList>
            <person name="Key T.A."/>
            <person name="Bowman K.S."/>
            <person name="Lee I."/>
            <person name="Chun J."/>
            <person name="Albuquerque L."/>
            <person name="da Costa M.S."/>
            <person name="Rainey F.A."/>
            <person name="Moe W.M."/>
        </authorList>
    </citation>
    <scope>NUCLEOTIDE SEQUENCE [LARGE SCALE GENOMIC DNA]</scope>
    <source>
        <strain evidence="2">NSZ-14</strain>
    </source>
</reference>
<protein>
    <recommendedName>
        <fullName evidence="3">Lipoprotein</fullName>
    </recommendedName>
</protein>
<keyword evidence="2" id="KW-1185">Reference proteome</keyword>
<dbReference type="Proteomes" id="UP000185934">
    <property type="component" value="Chromosome"/>
</dbReference>
<proteinExistence type="predicted"/>
<dbReference type="EMBL" id="CP018258">
    <property type="protein sequence ID" value="APV45370.1"/>
    <property type="molecule type" value="Genomic_DNA"/>
</dbReference>
<dbReference type="AlphaFoldDB" id="A0A1P8FA97"/>
<gene>
    <name evidence="1" type="ORF">Dform_02061</name>
</gene>
<evidence type="ECO:0008006" key="3">
    <source>
        <dbReference type="Google" id="ProtNLM"/>
    </source>
</evidence>
<dbReference type="PROSITE" id="PS51257">
    <property type="entry name" value="PROKAR_LIPOPROTEIN"/>
    <property type="match status" value="1"/>
</dbReference>
<name>A0A1P8FA97_9CHLR</name>
<dbReference type="KEGG" id="dfo:Dform_02061"/>
<evidence type="ECO:0000313" key="2">
    <source>
        <dbReference type="Proteomes" id="UP000185934"/>
    </source>
</evidence>
<evidence type="ECO:0000313" key="1">
    <source>
        <dbReference type="EMBL" id="APV45370.1"/>
    </source>
</evidence>
<organism evidence="1 2">
    <name type="scientific">Dehalogenimonas formicexedens</name>
    <dbReference type="NCBI Taxonomy" id="1839801"/>
    <lineage>
        <taxon>Bacteria</taxon>
        <taxon>Bacillati</taxon>
        <taxon>Chloroflexota</taxon>
        <taxon>Dehalococcoidia</taxon>
        <taxon>Dehalococcoidales</taxon>
        <taxon>Dehalococcoidaceae</taxon>
        <taxon>Dehalogenimonas</taxon>
    </lineage>
</organism>
<sequence>MKRRAHKILRCWLAIGISLVSISLFGGCKGATQTPALITFNDLVSQPASYNNRAVTVEGYFFAGFEISALSSGLVPSIYDPARLTPVQPLIWITGDLGQSVYQNLQQQSDTPSGYPEKFGHIRLTGLFQQGKFGHLDAYNFQISVTQATILP</sequence>
<accession>A0A1P8FA97</accession>